<comment type="catalytic activity">
    <reaction evidence="1 8">
        <text>alpha-D-glucose = beta-D-glucose</text>
        <dbReference type="Rhea" id="RHEA:10264"/>
        <dbReference type="ChEBI" id="CHEBI:15903"/>
        <dbReference type="ChEBI" id="CHEBI:17925"/>
        <dbReference type="EC" id="5.1.3.3"/>
    </reaction>
</comment>
<evidence type="ECO:0000313" key="9">
    <source>
        <dbReference type="EMBL" id="EIP87859.1"/>
    </source>
</evidence>
<evidence type="ECO:0000256" key="3">
    <source>
        <dbReference type="ARBA" id="ARBA00006206"/>
    </source>
</evidence>
<dbReference type="PROSITE" id="PS00545">
    <property type="entry name" value="ALDOSE_1_EPIMERASE"/>
    <property type="match status" value="1"/>
</dbReference>
<dbReference type="CDD" id="cd09019">
    <property type="entry name" value="galactose_mutarotase_like"/>
    <property type="match status" value="1"/>
</dbReference>
<comment type="similarity">
    <text evidence="3 8">Belongs to the aldose epimerase family.</text>
</comment>
<evidence type="ECO:0000313" key="10">
    <source>
        <dbReference type="Proteomes" id="UP000004682"/>
    </source>
</evidence>
<dbReference type="PIRSF" id="PIRSF005096">
    <property type="entry name" value="GALM"/>
    <property type="match status" value="1"/>
</dbReference>
<organism evidence="9 10">
    <name type="scientific">Burkholderia humptydooensis MSMB43</name>
    <dbReference type="NCBI Taxonomy" id="441157"/>
    <lineage>
        <taxon>Bacteria</taxon>
        <taxon>Pseudomonadati</taxon>
        <taxon>Pseudomonadota</taxon>
        <taxon>Betaproteobacteria</taxon>
        <taxon>Burkholderiales</taxon>
        <taxon>Burkholderiaceae</taxon>
        <taxon>Burkholderia</taxon>
        <taxon>pseudomallei group</taxon>
    </lineage>
</organism>
<evidence type="ECO:0000256" key="8">
    <source>
        <dbReference type="PIRNR" id="PIRNR005096"/>
    </source>
</evidence>
<dbReference type="PANTHER" id="PTHR10091">
    <property type="entry name" value="ALDOSE-1-EPIMERASE"/>
    <property type="match status" value="1"/>
</dbReference>
<protein>
    <recommendedName>
        <fullName evidence="5 8">Aldose 1-epimerase</fullName>
        <ecNumber evidence="4 8">5.1.3.3</ecNumber>
    </recommendedName>
</protein>
<gene>
    <name evidence="9" type="ORF">A33K_15880</name>
</gene>
<dbReference type="InterPro" id="IPR047215">
    <property type="entry name" value="Galactose_mutarotase-like"/>
</dbReference>
<evidence type="ECO:0000256" key="4">
    <source>
        <dbReference type="ARBA" id="ARBA00013185"/>
    </source>
</evidence>
<sequence>MKTTVHEPIPPMPIDTDTHAFPPAPGVARVPSEPWGALPGGDRVRRYTLRNADGMRVVVSDLGATVVSWLAPDRTGRFADIVLAHDAPAEYIESGAYLGATIGRWANRIAGARFTLDGVDYALDRNENGNLLHGGASGFHRERWAVVDDCGGLALRLESPEGDAGFPGNVTVQVRYTLDDDGALTIDYTGTADAPTPLNLTNHSYFNLSGRPGGDVRGHLLTIDADMFLEIDDALIPTGAADVTGTAFDFRHGAPLGARLDWPHAQLARAGGFDHCYVLGSAGTRGVRPVACVYDPESGRELTVSTDQPGLQCYTGNHLHGLRVRDGARCARHAALCLEAGGFPNQINMTNLRDGAVLRPGGTYRQTTKYRIGVRP</sequence>
<evidence type="ECO:0000256" key="1">
    <source>
        <dbReference type="ARBA" id="ARBA00001614"/>
    </source>
</evidence>
<dbReference type="EMBL" id="JH692063">
    <property type="protein sequence ID" value="EIP87859.1"/>
    <property type="molecule type" value="Genomic_DNA"/>
</dbReference>
<dbReference type="Pfam" id="PF01263">
    <property type="entry name" value="Aldose_epim"/>
    <property type="match status" value="1"/>
</dbReference>
<name>A0ABN0G6M2_9BURK</name>
<dbReference type="InterPro" id="IPR008183">
    <property type="entry name" value="Aldose_1/G6P_1-epimerase"/>
</dbReference>
<evidence type="ECO:0000256" key="2">
    <source>
        <dbReference type="ARBA" id="ARBA00005028"/>
    </source>
</evidence>
<dbReference type="Proteomes" id="UP000004682">
    <property type="component" value="Unassembled WGS sequence"/>
</dbReference>
<dbReference type="Gene3D" id="2.70.98.10">
    <property type="match status" value="1"/>
</dbReference>
<dbReference type="PANTHER" id="PTHR10091:SF0">
    <property type="entry name" value="GALACTOSE MUTAROTASE"/>
    <property type="match status" value="1"/>
</dbReference>
<dbReference type="NCBIfam" id="NF008277">
    <property type="entry name" value="PRK11055.1"/>
    <property type="match status" value="1"/>
</dbReference>
<accession>A0ABN0G6M2</accession>
<evidence type="ECO:0000256" key="5">
    <source>
        <dbReference type="ARBA" id="ARBA00014165"/>
    </source>
</evidence>
<dbReference type="InterPro" id="IPR011013">
    <property type="entry name" value="Gal_mutarotase_sf_dom"/>
</dbReference>
<reference evidence="10" key="1">
    <citation type="journal article" date="2012" name="J. Bacteriol.">
        <title>Revised Genome Sequence of Burkholderia thailandensis MSMB43 with Improved Annotation.</title>
        <authorList>
            <person name="Zhuo Y."/>
            <person name="Liu L."/>
            <person name="Wang Q."/>
            <person name="Liu X."/>
            <person name="Ren B."/>
            <person name="Liu M."/>
            <person name="Ni P."/>
            <person name="Cheng Y.Q."/>
            <person name="Zhang L."/>
        </authorList>
    </citation>
    <scope>NUCLEOTIDE SEQUENCE [LARGE SCALE GENOMIC DNA]</scope>
    <source>
        <strain evidence="10">MSMB43</strain>
    </source>
</reference>
<dbReference type="SUPFAM" id="SSF74650">
    <property type="entry name" value="Galactose mutarotase-like"/>
    <property type="match status" value="1"/>
</dbReference>
<keyword evidence="6 8" id="KW-0413">Isomerase</keyword>
<dbReference type="EC" id="5.1.3.3" evidence="4 8"/>
<proteinExistence type="inferred from homology"/>
<evidence type="ECO:0000256" key="6">
    <source>
        <dbReference type="ARBA" id="ARBA00023235"/>
    </source>
</evidence>
<keyword evidence="7 8" id="KW-0119">Carbohydrate metabolism</keyword>
<dbReference type="InterPro" id="IPR018052">
    <property type="entry name" value="Ald1_epimerase_CS"/>
</dbReference>
<dbReference type="InterPro" id="IPR014718">
    <property type="entry name" value="GH-type_carb-bd"/>
</dbReference>
<dbReference type="GO" id="GO:0004034">
    <property type="term" value="F:aldose 1-epimerase activity"/>
    <property type="evidence" value="ECO:0007669"/>
    <property type="project" value="UniProtKB-EC"/>
</dbReference>
<comment type="pathway">
    <text evidence="2 8">Carbohydrate metabolism; hexose metabolism.</text>
</comment>
<dbReference type="InterPro" id="IPR015443">
    <property type="entry name" value="Aldose_1-epimerase"/>
</dbReference>
<keyword evidence="10" id="KW-1185">Reference proteome</keyword>
<evidence type="ECO:0000256" key="7">
    <source>
        <dbReference type="ARBA" id="ARBA00023277"/>
    </source>
</evidence>